<dbReference type="EMBL" id="GL883021">
    <property type="protein sequence ID" value="EGG17619.1"/>
    <property type="molecule type" value="Genomic_DNA"/>
</dbReference>
<dbReference type="InterPro" id="IPR027850">
    <property type="entry name" value="DUF4504"/>
</dbReference>
<protein>
    <submittedName>
        <fullName evidence="1">Uncharacterized protein</fullName>
    </submittedName>
</protein>
<dbReference type="Proteomes" id="UP000007797">
    <property type="component" value="Unassembled WGS sequence"/>
</dbReference>
<sequence>MDQVIEILLSNKYRQCKPVFPASGVPREFSTSWIQFFHDLMMLSSGVRDAYLIDYPIPEYNNLVSFYKVFRKRLIARLQRDVETGFTDYQFINVSSRLEQAQLCQAPSHHILSLSNIAKSLVTKISSMRSDECAIKLMGDCCTLEQVNLQNIYAPIVAGWLCNYAIIYCNSANNQDTCCCPDKDGVYSDRDTFWQKNCIAMSDLLKVQVQLESLTPSYSHLSTPQLINLPRLYSFSIPLHLLNNETTTMTTTKEHFENWKSKQTKQWSIDMVNQKIWKSINIISTPISNLTINL</sequence>
<dbReference type="OrthoDB" id="20244at2759"/>
<dbReference type="KEGG" id="dfa:DFA_08615"/>
<dbReference type="Pfam" id="PF14953">
    <property type="entry name" value="DUF4504"/>
    <property type="match status" value="1"/>
</dbReference>
<dbReference type="PANTHER" id="PTHR31366:SF2">
    <property type="entry name" value="UPF0739 PROTEIN C1ORF74"/>
    <property type="match status" value="1"/>
</dbReference>
<organism evidence="1 2">
    <name type="scientific">Cavenderia fasciculata</name>
    <name type="common">Slime mold</name>
    <name type="synonym">Dictyostelium fasciculatum</name>
    <dbReference type="NCBI Taxonomy" id="261658"/>
    <lineage>
        <taxon>Eukaryota</taxon>
        <taxon>Amoebozoa</taxon>
        <taxon>Evosea</taxon>
        <taxon>Eumycetozoa</taxon>
        <taxon>Dictyostelia</taxon>
        <taxon>Acytosteliales</taxon>
        <taxon>Cavenderiaceae</taxon>
        <taxon>Cavenderia</taxon>
    </lineage>
</organism>
<evidence type="ECO:0000313" key="1">
    <source>
        <dbReference type="EMBL" id="EGG17619.1"/>
    </source>
</evidence>
<dbReference type="PANTHER" id="PTHR31366">
    <property type="entry name" value="UPF0739 PROTEIN C1ORF74"/>
    <property type="match status" value="1"/>
</dbReference>
<keyword evidence="2" id="KW-1185">Reference proteome</keyword>
<dbReference type="RefSeq" id="XP_004356103.1">
    <property type="nucleotide sequence ID" value="XM_004356050.1"/>
</dbReference>
<name>F4Q3A9_CACFS</name>
<dbReference type="AlphaFoldDB" id="F4Q3A9"/>
<reference evidence="2" key="1">
    <citation type="journal article" date="2011" name="Genome Res.">
        <title>Phylogeny-wide analysis of social amoeba genomes highlights ancient origins for complex intercellular communication.</title>
        <authorList>
            <person name="Heidel A.J."/>
            <person name="Lawal H.M."/>
            <person name="Felder M."/>
            <person name="Schilde C."/>
            <person name="Helps N.R."/>
            <person name="Tunggal B."/>
            <person name="Rivero F."/>
            <person name="John U."/>
            <person name="Schleicher M."/>
            <person name="Eichinger L."/>
            <person name="Platzer M."/>
            <person name="Noegel A.A."/>
            <person name="Schaap P."/>
            <person name="Gloeckner G."/>
        </authorList>
    </citation>
    <scope>NUCLEOTIDE SEQUENCE [LARGE SCALE GENOMIC DNA]</scope>
    <source>
        <strain evidence="2">SH3</strain>
    </source>
</reference>
<accession>F4Q3A9</accession>
<proteinExistence type="predicted"/>
<evidence type="ECO:0000313" key="2">
    <source>
        <dbReference type="Proteomes" id="UP000007797"/>
    </source>
</evidence>
<dbReference type="GeneID" id="14869306"/>
<gene>
    <name evidence="1" type="ORF">DFA_08615</name>
</gene>
<dbReference type="OMA" id="CEYPIIY"/>